<evidence type="ECO:0000313" key="9">
    <source>
        <dbReference type="EMBL" id="KAH9372929.1"/>
    </source>
</evidence>
<dbReference type="GO" id="GO:0004930">
    <property type="term" value="F:G protein-coupled receptor activity"/>
    <property type="evidence" value="ECO:0007669"/>
    <property type="project" value="InterPro"/>
</dbReference>
<feature type="transmembrane region" description="Helical" evidence="7">
    <location>
        <begin position="83"/>
        <end position="101"/>
    </location>
</feature>
<dbReference type="GO" id="GO:0016020">
    <property type="term" value="C:membrane"/>
    <property type="evidence" value="ECO:0007669"/>
    <property type="project" value="UniProtKB-SubCell"/>
</dbReference>
<evidence type="ECO:0000256" key="2">
    <source>
        <dbReference type="ARBA" id="ARBA00010663"/>
    </source>
</evidence>
<sequence>MGGGNSSCSQRGLGGLPLQPAGPSSLNDSTTSDYVFPDTVVWDSSQVQRVVALSIIMMFTLVGNSAIVAVLGRPRGTKRRSRVNLFILNLAIGDLAVGFFTQSSEMLFEVGEPRLLWQKTPEIRWFF</sequence>
<comment type="subcellular location">
    <subcellularLocation>
        <location evidence="1">Membrane</location>
    </subcellularLocation>
</comment>
<evidence type="ECO:0000256" key="7">
    <source>
        <dbReference type="SAM" id="Phobius"/>
    </source>
</evidence>
<accession>A0A9J6GDK8</accession>
<keyword evidence="10" id="KW-1185">Reference proteome</keyword>
<reference evidence="9 10" key="1">
    <citation type="journal article" date="2020" name="Cell">
        <title>Large-Scale Comparative Analyses of Tick Genomes Elucidate Their Genetic Diversity and Vector Capacities.</title>
        <authorList>
            <consortium name="Tick Genome and Microbiome Consortium (TIGMIC)"/>
            <person name="Jia N."/>
            <person name="Wang J."/>
            <person name="Shi W."/>
            <person name="Du L."/>
            <person name="Sun Y."/>
            <person name="Zhan W."/>
            <person name="Jiang J.F."/>
            <person name="Wang Q."/>
            <person name="Zhang B."/>
            <person name="Ji P."/>
            <person name="Bell-Sakyi L."/>
            <person name="Cui X.M."/>
            <person name="Yuan T.T."/>
            <person name="Jiang B.G."/>
            <person name="Yang W.F."/>
            <person name="Lam T.T."/>
            <person name="Chang Q.C."/>
            <person name="Ding S.J."/>
            <person name="Wang X.J."/>
            <person name="Zhu J.G."/>
            <person name="Ruan X.D."/>
            <person name="Zhao L."/>
            <person name="Wei J.T."/>
            <person name="Ye R.Z."/>
            <person name="Que T.C."/>
            <person name="Du C.H."/>
            <person name="Zhou Y.H."/>
            <person name="Cheng J.X."/>
            <person name="Dai P.F."/>
            <person name="Guo W.B."/>
            <person name="Han X.H."/>
            <person name="Huang E.J."/>
            <person name="Li L.F."/>
            <person name="Wei W."/>
            <person name="Gao Y.C."/>
            <person name="Liu J.Z."/>
            <person name="Shao H.Z."/>
            <person name="Wang X."/>
            <person name="Wang C.C."/>
            <person name="Yang T.C."/>
            <person name="Huo Q.B."/>
            <person name="Li W."/>
            <person name="Chen H.Y."/>
            <person name="Chen S.E."/>
            <person name="Zhou L.G."/>
            <person name="Ni X.B."/>
            <person name="Tian J.H."/>
            <person name="Sheng Y."/>
            <person name="Liu T."/>
            <person name="Pan Y.S."/>
            <person name="Xia L.Y."/>
            <person name="Li J."/>
            <person name="Zhao F."/>
            <person name="Cao W.C."/>
        </authorList>
    </citation>
    <scope>NUCLEOTIDE SEQUENCE [LARGE SCALE GENOMIC DNA]</scope>
    <source>
        <strain evidence="9">HaeL-2018</strain>
    </source>
</reference>
<dbReference type="PROSITE" id="PS50262">
    <property type="entry name" value="G_PROTEIN_RECEP_F1_2"/>
    <property type="match status" value="1"/>
</dbReference>
<dbReference type="PRINTS" id="PR00237">
    <property type="entry name" value="GPCRRHODOPSN"/>
</dbReference>
<evidence type="ECO:0000256" key="3">
    <source>
        <dbReference type="ARBA" id="ARBA00022692"/>
    </source>
</evidence>
<keyword evidence="4 7" id="KW-1133">Transmembrane helix</keyword>
<dbReference type="Gene3D" id="1.20.1070.10">
    <property type="entry name" value="Rhodopsin 7-helix transmembrane proteins"/>
    <property type="match status" value="1"/>
</dbReference>
<dbReference type="OrthoDB" id="9046662at2759"/>
<keyword evidence="5 7" id="KW-0472">Membrane</keyword>
<organism evidence="9 10">
    <name type="scientific">Haemaphysalis longicornis</name>
    <name type="common">Bush tick</name>
    <dbReference type="NCBI Taxonomy" id="44386"/>
    <lineage>
        <taxon>Eukaryota</taxon>
        <taxon>Metazoa</taxon>
        <taxon>Ecdysozoa</taxon>
        <taxon>Arthropoda</taxon>
        <taxon>Chelicerata</taxon>
        <taxon>Arachnida</taxon>
        <taxon>Acari</taxon>
        <taxon>Parasitiformes</taxon>
        <taxon>Ixodida</taxon>
        <taxon>Ixodoidea</taxon>
        <taxon>Ixodidae</taxon>
        <taxon>Haemaphysalinae</taxon>
        <taxon>Haemaphysalis</taxon>
    </lineage>
</organism>
<feature type="region of interest" description="Disordered" evidence="6">
    <location>
        <begin position="1"/>
        <end position="30"/>
    </location>
</feature>
<proteinExistence type="inferred from homology"/>
<dbReference type="Proteomes" id="UP000821853">
    <property type="component" value="Chromosome 4"/>
</dbReference>
<dbReference type="InterPro" id="IPR017452">
    <property type="entry name" value="GPCR_Rhodpsn_7TM"/>
</dbReference>
<feature type="transmembrane region" description="Helical" evidence="7">
    <location>
        <begin position="50"/>
        <end position="71"/>
    </location>
</feature>
<name>A0A9J6GDK8_HAELO</name>
<dbReference type="VEuPathDB" id="VectorBase:HLOH_055929"/>
<dbReference type="SUPFAM" id="SSF81321">
    <property type="entry name" value="Family A G protein-coupled receptor-like"/>
    <property type="match status" value="1"/>
</dbReference>
<evidence type="ECO:0000256" key="1">
    <source>
        <dbReference type="ARBA" id="ARBA00004370"/>
    </source>
</evidence>
<comment type="caution">
    <text evidence="9">The sequence shown here is derived from an EMBL/GenBank/DDBJ whole genome shotgun (WGS) entry which is preliminary data.</text>
</comment>
<feature type="domain" description="G-protein coupled receptors family 1 profile" evidence="8">
    <location>
        <begin position="63"/>
        <end position="127"/>
    </location>
</feature>
<dbReference type="InterPro" id="IPR000276">
    <property type="entry name" value="GPCR_Rhodpsn"/>
</dbReference>
<evidence type="ECO:0000313" key="10">
    <source>
        <dbReference type="Proteomes" id="UP000821853"/>
    </source>
</evidence>
<keyword evidence="3 7" id="KW-0812">Transmembrane</keyword>
<evidence type="ECO:0000256" key="4">
    <source>
        <dbReference type="ARBA" id="ARBA00022989"/>
    </source>
</evidence>
<evidence type="ECO:0000256" key="5">
    <source>
        <dbReference type="ARBA" id="ARBA00023136"/>
    </source>
</evidence>
<evidence type="ECO:0000259" key="8">
    <source>
        <dbReference type="PROSITE" id="PS50262"/>
    </source>
</evidence>
<gene>
    <name evidence="9" type="ORF">HPB48_020067</name>
</gene>
<dbReference type="AlphaFoldDB" id="A0A9J6GDK8"/>
<comment type="similarity">
    <text evidence="2">Belongs to the G-protein coupled receptor 1 family.</text>
</comment>
<feature type="compositionally biased region" description="Low complexity" evidence="6">
    <location>
        <begin position="16"/>
        <end position="26"/>
    </location>
</feature>
<protein>
    <recommendedName>
        <fullName evidence="8">G-protein coupled receptors family 1 profile domain-containing protein</fullName>
    </recommendedName>
</protein>
<dbReference type="EMBL" id="JABSTR010000006">
    <property type="protein sequence ID" value="KAH9372929.1"/>
    <property type="molecule type" value="Genomic_DNA"/>
</dbReference>
<evidence type="ECO:0000256" key="6">
    <source>
        <dbReference type="SAM" id="MobiDB-lite"/>
    </source>
</evidence>